<evidence type="ECO:0000313" key="5">
    <source>
        <dbReference type="Proteomes" id="UP000293854"/>
    </source>
</evidence>
<dbReference type="PANTHER" id="PTHR46558:SF11">
    <property type="entry name" value="HTH-TYPE TRANSCRIPTIONAL REGULATOR XRE"/>
    <property type="match status" value="1"/>
</dbReference>
<dbReference type="SMART" id="SM00530">
    <property type="entry name" value="HTH_XRE"/>
    <property type="match status" value="1"/>
</dbReference>
<feature type="domain" description="HTH cro/C1-type" evidence="2">
    <location>
        <begin position="5"/>
        <end position="59"/>
    </location>
</feature>
<reference evidence="3 6" key="2">
    <citation type="submission" date="2021-01" db="EMBL/GenBank/DDBJ databases">
        <title>FDA dAtabase for Regulatory Grade micrObial Sequences (FDA-ARGOS): Supporting development and validation of Infectious Disease Dx tests.</title>
        <authorList>
            <person name="Sproer C."/>
            <person name="Gronow S."/>
            <person name="Severitt S."/>
            <person name="Schroder I."/>
            <person name="Tallon L."/>
            <person name="Sadzewicz L."/>
            <person name="Zhao X."/>
            <person name="Boylan J."/>
            <person name="Ott S."/>
            <person name="Bowen H."/>
            <person name="Vavikolanu K."/>
            <person name="Mehta A."/>
            <person name="Aluvathingal J."/>
            <person name="Nadendla S."/>
            <person name="Lowell S."/>
            <person name="Myers T."/>
            <person name="Yan Y."/>
            <person name="Sichtig H."/>
        </authorList>
    </citation>
    <scope>NUCLEOTIDE SEQUENCE [LARGE SCALE GENOMIC DNA]</scope>
    <source>
        <strain evidence="3 6">FDAARGOS_1148</strain>
    </source>
</reference>
<evidence type="ECO:0000313" key="4">
    <source>
        <dbReference type="EMBL" id="RZI03889.1"/>
    </source>
</evidence>
<evidence type="ECO:0000313" key="6">
    <source>
        <dbReference type="Proteomes" id="UP000595942"/>
    </source>
</evidence>
<keyword evidence="6" id="KW-1185">Reference proteome</keyword>
<dbReference type="Gene3D" id="1.10.260.40">
    <property type="entry name" value="lambda repressor-like DNA-binding domains"/>
    <property type="match status" value="1"/>
</dbReference>
<dbReference type="InterPro" id="IPR010982">
    <property type="entry name" value="Lambda_DNA-bd_dom_sf"/>
</dbReference>
<proteinExistence type="predicted"/>
<evidence type="ECO:0000256" key="1">
    <source>
        <dbReference type="ARBA" id="ARBA00023125"/>
    </source>
</evidence>
<dbReference type="KEGG" id="scv:A4G25_07515"/>
<dbReference type="AlphaFoldDB" id="A0A143PBB2"/>
<organism evidence="4 5">
    <name type="scientific">Staphylococcus condimenti</name>
    <dbReference type="NCBI Taxonomy" id="70255"/>
    <lineage>
        <taxon>Bacteria</taxon>
        <taxon>Bacillati</taxon>
        <taxon>Bacillota</taxon>
        <taxon>Bacilli</taxon>
        <taxon>Bacillales</taxon>
        <taxon>Staphylococcaceae</taxon>
        <taxon>Staphylococcus</taxon>
    </lineage>
</organism>
<dbReference type="OrthoDB" id="72638at2"/>
<accession>A0A143PBB2</accession>
<dbReference type="PROSITE" id="PS50943">
    <property type="entry name" value="HTH_CROC1"/>
    <property type="match status" value="1"/>
</dbReference>
<dbReference type="PANTHER" id="PTHR46558">
    <property type="entry name" value="TRACRIPTIONAL REGULATORY PROTEIN-RELATED-RELATED"/>
    <property type="match status" value="1"/>
</dbReference>
<dbReference type="GO" id="GO:0003677">
    <property type="term" value="F:DNA binding"/>
    <property type="evidence" value="ECO:0007669"/>
    <property type="project" value="UniProtKB-KW"/>
</dbReference>
<dbReference type="Pfam" id="PF01381">
    <property type="entry name" value="HTH_3"/>
    <property type="match status" value="1"/>
</dbReference>
<dbReference type="InterPro" id="IPR001387">
    <property type="entry name" value="Cro/C1-type_HTH"/>
</dbReference>
<sequence length="207" mass="24527">MENRIAELRKEKNMTLKQLAEELNIRDNTLSQYETGKRNPQSGLLQEIANFFGVSMEYILKATDKRDYPIVDNSSAIELLEKIANEKEFNYSHISKNTALNLSLWIINNMDYIKEQHPNLLYTASFLVKSTISENKILQHYSEMRKKQFKIVDEIDDILLEREFYGASVEQVLEFLHQSERIGYEHTKKLMEYIRQLPTDEYEDEDF</sequence>
<dbReference type="EMBL" id="RQTE01000044">
    <property type="protein sequence ID" value="RZI03889.1"/>
    <property type="molecule type" value="Genomic_DNA"/>
</dbReference>
<dbReference type="CDD" id="cd00093">
    <property type="entry name" value="HTH_XRE"/>
    <property type="match status" value="1"/>
</dbReference>
<evidence type="ECO:0000313" key="3">
    <source>
        <dbReference type="EMBL" id="QQS82422.1"/>
    </source>
</evidence>
<name>A0A143PBB2_9STAP</name>
<dbReference type="EMBL" id="CP068073">
    <property type="protein sequence ID" value="QQS82422.1"/>
    <property type="molecule type" value="Genomic_DNA"/>
</dbReference>
<dbReference type="Proteomes" id="UP000293854">
    <property type="component" value="Unassembled WGS sequence"/>
</dbReference>
<dbReference type="RefSeq" id="WP_047132257.1">
    <property type="nucleotide sequence ID" value="NZ_CP015114.1"/>
</dbReference>
<evidence type="ECO:0000259" key="2">
    <source>
        <dbReference type="PROSITE" id="PS50943"/>
    </source>
</evidence>
<protein>
    <submittedName>
        <fullName evidence="4">Helix-turn-helix domain-containing protein</fullName>
    </submittedName>
</protein>
<dbReference type="SUPFAM" id="SSF47413">
    <property type="entry name" value="lambda repressor-like DNA-binding domains"/>
    <property type="match status" value="1"/>
</dbReference>
<dbReference type="GeneID" id="93727711"/>
<dbReference type="Proteomes" id="UP000595942">
    <property type="component" value="Chromosome"/>
</dbReference>
<reference evidence="4 5" key="1">
    <citation type="submission" date="2018-11" db="EMBL/GenBank/DDBJ databases">
        <title>Genomic profiling of Staphylococcus species from a Poultry farm system in KwaZulu-Natal, South Africa.</title>
        <authorList>
            <person name="Amoako D.G."/>
            <person name="Somboro A.M."/>
            <person name="Abia A.L.K."/>
            <person name="Bester L.A."/>
            <person name="Essack S.Y."/>
        </authorList>
    </citation>
    <scope>NUCLEOTIDE SEQUENCE [LARGE SCALE GENOMIC DNA]</scope>
    <source>
        <strain evidence="4 5">SA11</strain>
    </source>
</reference>
<keyword evidence="1" id="KW-0238">DNA-binding</keyword>
<gene>
    <name evidence="4" type="ORF">EIG99_02105</name>
    <name evidence="3" type="ORF">I6J05_11010</name>
</gene>